<feature type="domain" description="Endonuclease/exonuclease/phosphatase" evidence="3">
    <location>
        <begin position="116"/>
        <end position="323"/>
    </location>
</feature>
<keyword evidence="2" id="KW-0472">Membrane</keyword>
<dbReference type="InterPro" id="IPR005135">
    <property type="entry name" value="Endo/exonuclease/phosphatase"/>
</dbReference>
<comment type="caution">
    <text evidence="4">The sequence shown here is derived from an EMBL/GenBank/DDBJ whole genome shotgun (WGS) entry which is preliminary data.</text>
</comment>
<evidence type="ECO:0000256" key="2">
    <source>
        <dbReference type="SAM" id="Phobius"/>
    </source>
</evidence>
<sequence length="368" mass="42817">MNPISFLKRVKTKTYLQIFGGIVVVLTLFRFIASDYWWVRIFDFPHVQLTVLTVVAFLAYFIKFDFKWRNDYIFAGALLACMLYQFLKIYNYTPLASFEIENATEIVEDKSLSFYTANVFQKNKEHEQLLNILDTINADVLLFTETHKEWQQSISNRILDRYPYRIEKPLPNTYGMLLYSKLELVNPKIKFQVDDSIPSIHTKVIMPLGDTIQLYAIHPTPPMPLHNPKSTERDKEMMLTAKLANKSNFPVAVIGDFNDVAWSQTTTLFQRISGLLDPRKGRGLYNTFNAKNPLMRWPLDHIFVGPEFRVVTMERGEDINSDHFPMYIKLSLEPEKATEQKLKPPTKAEIENCEEQIKGSSMSLKDVY</sequence>
<feature type="compositionally biased region" description="Polar residues" evidence="1">
    <location>
        <begin position="358"/>
        <end position="368"/>
    </location>
</feature>
<feature type="compositionally biased region" description="Basic and acidic residues" evidence="1">
    <location>
        <begin position="338"/>
        <end position="350"/>
    </location>
</feature>
<keyword evidence="2" id="KW-0812">Transmembrane</keyword>
<accession>A0A370QAD3</accession>
<dbReference type="GO" id="GO:0004527">
    <property type="term" value="F:exonuclease activity"/>
    <property type="evidence" value="ECO:0007669"/>
    <property type="project" value="UniProtKB-KW"/>
</dbReference>
<keyword evidence="4" id="KW-0540">Nuclease</keyword>
<protein>
    <submittedName>
        <fullName evidence="4">Endonuclease/exonuclease/phosphatase (EEP) superfamily protein YafD</fullName>
    </submittedName>
</protein>
<feature type="region of interest" description="Disordered" evidence="1">
    <location>
        <begin position="338"/>
        <end position="368"/>
    </location>
</feature>
<proteinExistence type="predicted"/>
<dbReference type="OrthoDB" id="9796594at2"/>
<dbReference type="Proteomes" id="UP000255317">
    <property type="component" value="Unassembled WGS sequence"/>
</dbReference>
<feature type="transmembrane region" description="Helical" evidence="2">
    <location>
        <begin position="44"/>
        <end position="62"/>
    </location>
</feature>
<dbReference type="AlphaFoldDB" id="A0A370QAD3"/>
<keyword evidence="2" id="KW-1133">Transmembrane helix</keyword>
<dbReference type="InterPro" id="IPR036691">
    <property type="entry name" value="Endo/exonu/phosph_ase_sf"/>
</dbReference>
<dbReference type="Gene3D" id="3.60.10.10">
    <property type="entry name" value="Endonuclease/exonuclease/phosphatase"/>
    <property type="match status" value="1"/>
</dbReference>
<dbReference type="SUPFAM" id="SSF56219">
    <property type="entry name" value="DNase I-like"/>
    <property type="match status" value="1"/>
</dbReference>
<feature type="transmembrane region" description="Helical" evidence="2">
    <location>
        <begin position="12"/>
        <end position="32"/>
    </location>
</feature>
<evidence type="ECO:0000313" key="5">
    <source>
        <dbReference type="Proteomes" id="UP000255317"/>
    </source>
</evidence>
<name>A0A370QAD3_9FLAO</name>
<organism evidence="4 5">
    <name type="scientific">Marinirhabdus gelatinilytica</name>
    <dbReference type="NCBI Taxonomy" id="1703343"/>
    <lineage>
        <taxon>Bacteria</taxon>
        <taxon>Pseudomonadati</taxon>
        <taxon>Bacteroidota</taxon>
        <taxon>Flavobacteriia</taxon>
        <taxon>Flavobacteriales</taxon>
        <taxon>Flavobacteriaceae</taxon>
    </lineage>
</organism>
<keyword evidence="4" id="KW-0255">Endonuclease</keyword>
<evidence type="ECO:0000259" key="3">
    <source>
        <dbReference type="Pfam" id="PF03372"/>
    </source>
</evidence>
<evidence type="ECO:0000256" key="1">
    <source>
        <dbReference type="SAM" id="MobiDB-lite"/>
    </source>
</evidence>
<dbReference type="EMBL" id="QRAO01000003">
    <property type="protein sequence ID" value="RDK85259.1"/>
    <property type="molecule type" value="Genomic_DNA"/>
</dbReference>
<dbReference type="GO" id="GO:0004519">
    <property type="term" value="F:endonuclease activity"/>
    <property type="evidence" value="ECO:0007669"/>
    <property type="project" value="UniProtKB-KW"/>
</dbReference>
<keyword evidence="5" id="KW-1185">Reference proteome</keyword>
<evidence type="ECO:0000313" key="4">
    <source>
        <dbReference type="EMBL" id="RDK85259.1"/>
    </source>
</evidence>
<keyword evidence="4" id="KW-0269">Exonuclease</keyword>
<dbReference type="RefSeq" id="WP_115123693.1">
    <property type="nucleotide sequence ID" value="NZ_QRAO01000003.1"/>
</dbReference>
<gene>
    <name evidence="4" type="ORF">C8D94_10377</name>
</gene>
<keyword evidence="4" id="KW-0378">Hydrolase</keyword>
<dbReference type="Pfam" id="PF03372">
    <property type="entry name" value="Exo_endo_phos"/>
    <property type="match status" value="1"/>
</dbReference>
<feature type="transmembrane region" description="Helical" evidence="2">
    <location>
        <begin position="69"/>
        <end position="87"/>
    </location>
</feature>
<reference evidence="4 5" key="1">
    <citation type="submission" date="2018-07" db="EMBL/GenBank/DDBJ databases">
        <title>Genomic Encyclopedia of Type Strains, Phase IV (KMG-IV): sequencing the most valuable type-strain genomes for metagenomic binning, comparative biology and taxonomic classification.</title>
        <authorList>
            <person name="Goeker M."/>
        </authorList>
    </citation>
    <scope>NUCLEOTIDE SEQUENCE [LARGE SCALE GENOMIC DNA]</scope>
    <source>
        <strain evidence="4 5">DSM 101478</strain>
    </source>
</reference>